<evidence type="ECO:0000256" key="1">
    <source>
        <dbReference type="ARBA" id="ARBA00004196"/>
    </source>
</evidence>
<reference evidence="8 9" key="1">
    <citation type="submission" date="2014-12" db="EMBL/GenBank/DDBJ databases">
        <title>Genome sequence of Methanobrevibacter arboriphilicus DH1, DSM1125.</title>
        <authorList>
            <person name="Poehlein A."/>
            <person name="Thauer R.K."/>
            <person name="Seedorf H."/>
            <person name="Daniel R."/>
        </authorList>
    </citation>
    <scope>NUCLEOTIDE SEQUENCE [LARGE SCALE GENOMIC DNA]</scope>
    <source>
        <strain evidence="8 9">DH1</strain>
    </source>
</reference>
<dbReference type="GO" id="GO:0005576">
    <property type="term" value="C:extracellular region"/>
    <property type="evidence" value="ECO:0007669"/>
    <property type="project" value="UniProtKB-SubCell"/>
</dbReference>
<dbReference type="PANTHER" id="PTHR11319">
    <property type="entry name" value="G PROTEIN-COUPLED RECEPTOR-RELATED"/>
    <property type="match status" value="1"/>
</dbReference>
<dbReference type="PANTHER" id="PTHR11319:SF35">
    <property type="entry name" value="OUTER MEMBRANE PROTEIN PMPC-RELATED"/>
    <property type="match status" value="1"/>
</dbReference>
<dbReference type="Proteomes" id="UP000191661">
    <property type="component" value="Unassembled WGS sequence"/>
</dbReference>
<dbReference type="EMBL" id="JXMW01000004">
    <property type="protein sequence ID" value="OQD59342.1"/>
    <property type="molecule type" value="Genomic_DNA"/>
</dbReference>
<dbReference type="InterPro" id="IPR011050">
    <property type="entry name" value="Pectin_lyase_fold/virulence"/>
</dbReference>
<evidence type="ECO:0000256" key="4">
    <source>
        <dbReference type="ARBA" id="ARBA00022525"/>
    </source>
</evidence>
<name>A0A1V6N3Y4_METAZ</name>
<dbReference type="SUPFAM" id="SSF51126">
    <property type="entry name" value="Pectin lyase-like"/>
    <property type="match status" value="2"/>
</dbReference>
<comment type="caution">
    <text evidence="8">The sequence shown here is derived from an EMBL/GenBank/DDBJ whole genome shotgun (WGS) entry which is preliminary data.</text>
</comment>
<keyword evidence="6" id="KW-0472">Membrane</keyword>
<evidence type="ECO:0000256" key="6">
    <source>
        <dbReference type="ARBA" id="ARBA00023136"/>
    </source>
</evidence>
<proteinExistence type="predicted"/>
<dbReference type="AlphaFoldDB" id="A0A1V6N3Y4"/>
<evidence type="ECO:0000256" key="2">
    <source>
        <dbReference type="ARBA" id="ARBA00004442"/>
    </source>
</evidence>
<keyword evidence="9" id="KW-1185">Reference proteome</keyword>
<organism evidence="8 9">
    <name type="scientific">Methanobrevibacter arboriphilus JCM 13429 = DSM 1125</name>
    <dbReference type="NCBI Taxonomy" id="1300164"/>
    <lineage>
        <taxon>Archaea</taxon>
        <taxon>Methanobacteriati</taxon>
        <taxon>Methanobacteriota</taxon>
        <taxon>Methanomada group</taxon>
        <taxon>Methanobacteria</taxon>
        <taxon>Methanobacteriales</taxon>
        <taxon>Methanobacteriaceae</taxon>
        <taxon>Methanobrevibacter</taxon>
    </lineage>
</organism>
<keyword evidence="7" id="KW-0998">Cell outer membrane</keyword>
<gene>
    <name evidence="8" type="ORF">MBBAR_4c00710</name>
</gene>
<evidence type="ECO:0000313" key="9">
    <source>
        <dbReference type="Proteomes" id="UP000191661"/>
    </source>
</evidence>
<comment type="subcellular location">
    <subcellularLocation>
        <location evidence="1">Cell envelope</location>
    </subcellularLocation>
    <subcellularLocation>
        <location evidence="2">Cell outer membrane</location>
    </subcellularLocation>
    <subcellularLocation>
        <location evidence="3">Secreted</location>
    </subcellularLocation>
</comment>
<evidence type="ECO:0000256" key="3">
    <source>
        <dbReference type="ARBA" id="ARBA00004613"/>
    </source>
</evidence>
<evidence type="ECO:0000256" key="5">
    <source>
        <dbReference type="ARBA" id="ARBA00022729"/>
    </source>
</evidence>
<dbReference type="InterPro" id="IPR003368">
    <property type="entry name" value="POMP_repeat"/>
</dbReference>
<evidence type="ECO:0000256" key="7">
    <source>
        <dbReference type="ARBA" id="ARBA00023237"/>
    </source>
</evidence>
<accession>A0A1V6N3Y4</accession>
<keyword evidence="5" id="KW-0732">Signal</keyword>
<keyword evidence="4" id="KW-0964">Secreted</keyword>
<sequence length="606" mass="65948">MLITTALTISSVSANEITINENSTGGIKEAVNTGNSTIILESGTYKGENNTEIGVRYENNIIIKSKNPNNKAIIDCNNSWFIGNAGNLTLINLIIVNGQGMEEGITQGVITNLGTIYIINCSFMNNNLTIGSVINNIKISDPDGIITVAGSAYIINSTFINNKALEGGAIFNQGNISIANSNFTNNSANTGGAIYNDEGLMEIYSSVFLNNKAIGENGGGAIFNDYCDIPIIIDSCSFINNSAKVGGSIGSSGSLNILRSKFIDNTATSGGGGIASAGGELGYICNIYNSSFINNSAPMGGAVLNIMQLNIFNCNFTNNKANETGEAIINLISPLNVSNSNFNNNSATKGSDIYLSTIQFPVSITYNTFLNSKNNSIYYINTEEMMPGMVGNVSNVKISHNWWGTNNIKDKVIGVKPINYYTMKITTKIANNKLYVTDKLTIYYYFVLNGTNNNADAKNKLKYFTTSLYYNGKLLKNIDGRINTNYSITLKTISNTVKAKLDKQESNIKYTARKLKTTNNFQIASKSKKYTKLKISLKDNKKKSVAKKWIKVYKGKKYLGKAKTNTKGIAYLKIKTNKIKGKNKITTKYTGTGIYTSSKKTKTLKI</sequence>
<evidence type="ECO:0000313" key="8">
    <source>
        <dbReference type="EMBL" id="OQD59342.1"/>
    </source>
</evidence>
<protein>
    <submittedName>
        <fullName evidence="8">Adhesin-like protein</fullName>
    </submittedName>
</protein>
<dbReference type="Pfam" id="PF02415">
    <property type="entry name" value="Chlam_PMP"/>
    <property type="match status" value="2"/>
</dbReference>